<evidence type="ECO:0000256" key="2">
    <source>
        <dbReference type="ARBA" id="ARBA00022630"/>
    </source>
</evidence>
<dbReference type="PANTHER" id="PTHR46056:SF12">
    <property type="entry name" value="LONG-CHAIN-ALCOHOL OXIDASE"/>
    <property type="match status" value="1"/>
</dbReference>
<evidence type="ECO:0000256" key="1">
    <source>
        <dbReference type="ARBA" id="ARBA00010790"/>
    </source>
</evidence>
<keyword evidence="2" id="KW-0285">Flavoprotein</keyword>
<protein>
    <submittedName>
        <fullName evidence="8">Oxygen-dependent choline dehydrogenase</fullName>
        <ecNumber evidence="8">1.1.99.1</ecNumber>
        <ecNumber evidence="8">1.2.1.8</ecNumber>
    </submittedName>
</protein>
<gene>
    <name evidence="8" type="primary">betA_2</name>
    <name evidence="8" type="ORF">HAPAU_26930</name>
</gene>
<dbReference type="AlphaFoldDB" id="A0A151AC36"/>
<keyword evidence="4 8" id="KW-0560">Oxidoreductase</keyword>
<feature type="region of interest" description="Disordered" evidence="5">
    <location>
        <begin position="39"/>
        <end position="63"/>
    </location>
</feature>
<evidence type="ECO:0000256" key="4">
    <source>
        <dbReference type="ARBA" id="ARBA00023002"/>
    </source>
</evidence>
<dbReference type="Proteomes" id="UP000075321">
    <property type="component" value="Unassembled WGS sequence"/>
</dbReference>
<accession>A0A151AC36</accession>
<keyword evidence="3" id="KW-0274">FAD</keyword>
<dbReference type="EC" id="1.2.1.8" evidence="8"/>
<comment type="similarity">
    <text evidence="1">Belongs to the GMC oxidoreductase family.</text>
</comment>
<feature type="domain" description="Glucose-methanol-choline oxidoreductase C-terminal" evidence="7">
    <location>
        <begin position="513"/>
        <end position="560"/>
    </location>
</feature>
<comment type="caution">
    <text evidence="8">The sequence shown here is derived from an EMBL/GenBank/DDBJ whole genome shotgun (WGS) entry which is preliminary data.</text>
</comment>
<dbReference type="InterPro" id="IPR000172">
    <property type="entry name" value="GMC_OxRdtase_N"/>
</dbReference>
<name>A0A151AC36_9EURY</name>
<dbReference type="GO" id="GO:0050660">
    <property type="term" value="F:flavin adenine dinucleotide binding"/>
    <property type="evidence" value="ECO:0007669"/>
    <property type="project" value="InterPro"/>
</dbReference>
<proteinExistence type="inferred from homology"/>
<feature type="domain" description="Glucose-methanol-choline oxidoreductase N-terminal" evidence="6">
    <location>
        <begin position="230"/>
        <end position="339"/>
    </location>
</feature>
<dbReference type="InterPro" id="IPR007867">
    <property type="entry name" value="GMC_OxRtase_C"/>
</dbReference>
<sequence>MSDHDVVVIGAGGDGPALAWRLGRHGLNVLVIEAGPWHGNDQWPTPHEKPGATQSDDPADLDGSLMDEQLHRREQSMNDPVSGKLRVGPADRDRAPWFRNQPQNMFIWQVAGVGGTTLHYFGNHPRSYPHAFEEQDHWEIDYDDLVPYYQLMEEELPVLPAPTTEKEDLYYYGAEQAGYDLLDQKNVTEEGYRPQPNAIAHPDERLAGNYDGNFSYPDIEGSTLSGHHFQGGSLPLDAPVREKARKSSNVGWVPRALDTGNVTIRPNTYVTNVNTESGLLGTDKPTATGVDIRDTWSGKTDTITGDVIVMAGGCIETPRLWLNSGLPQNDWVGKGLTTHWFDWVVGTFDEEDIQDAIGSDTVRPYVGQNSAARFDSPGLGGLELIGTSPGLTAFANYSFSQAGYNFDTVVDDDAPWDSRGRIVDEELKERMADYERTLSILVITDDLPRQNNGVEADPVFADEHGPVPQVEWEPHPDDDAKRDELAGIAGEILSSAGANHVHRSDWPPLLLHMQSSMAQGKVVDDNCEAYDVDRLFIGDHSAMANGGGSPNPTHTGQALALRTADRIEELYF</sequence>
<keyword evidence="9" id="KW-1185">Reference proteome</keyword>
<evidence type="ECO:0000313" key="9">
    <source>
        <dbReference type="Proteomes" id="UP000075321"/>
    </source>
</evidence>
<evidence type="ECO:0000259" key="7">
    <source>
        <dbReference type="Pfam" id="PF05199"/>
    </source>
</evidence>
<dbReference type="EC" id="1.1.99.1" evidence="8"/>
<dbReference type="GO" id="GO:0008812">
    <property type="term" value="F:choline dehydrogenase activity"/>
    <property type="evidence" value="ECO:0007669"/>
    <property type="project" value="UniProtKB-EC"/>
</dbReference>
<dbReference type="Pfam" id="PF05199">
    <property type="entry name" value="GMC_oxred_C"/>
    <property type="match status" value="1"/>
</dbReference>
<dbReference type="GO" id="GO:0008802">
    <property type="term" value="F:betaine-aldehyde dehydrogenase (NAD+) activity"/>
    <property type="evidence" value="ECO:0007669"/>
    <property type="project" value="UniProtKB-EC"/>
</dbReference>
<dbReference type="PATRIC" id="fig|1008153.3.peg.2748"/>
<evidence type="ECO:0000256" key="5">
    <source>
        <dbReference type="SAM" id="MobiDB-lite"/>
    </source>
</evidence>
<dbReference type="InterPro" id="IPR036188">
    <property type="entry name" value="FAD/NAD-bd_sf"/>
</dbReference>
<dbReference type="PANTHER" id="PTHR46056">
    <property type="entry name" value="LONG-CHAIN-ALCOHOL OXIDASE"/>
    <property type="match status" value="1"/>
</dbReference>
<dbReference type="RefSeq" id="WP_066383390.1">
    <property type="nucleotide sequence ID" value="NZ_LTAZ01000007.1"/>
</dbReference>
<dbReference type="OrthoDB" id="346033at2157"/>
<evidence type="ECO:0000259" key="6">
    <source>
        <dbReference type="Pfam" id="PF00732"/>
    </source>
</evidence>
<dbReference type="EMBL" id="LTAZ01000007">
    <property type="protein sequence ID" value="KYH25110.1"/>
    <property type="molecule type" value="Genomic_DNA"/>
</dbReference>
<dbReference type="Pfam" id="PF00732">
    <property type="entry name" value="GMC_oxred_N"/>
    <property type="match status" value="1"/>
</dbReference>
<evidence type="ECO:0000313" key="8">
    <source>
        <dbReference type="EMBL" id="KYH25110.1"/>
    </source>
</evidence>
<dbReference type="Gene3D" id="3.50.50.60">
    <property type="entry name" value="FAD/NAD(P)-binding domain"/>
    <property type="match status" value="2"/>
</dbReference>
<reference evidence="8 9" key="1">
    <citation type="submission" date="2016-02" db="EMBL/GenBank/DDBJ databases">
        <title>Genome sequence of Halalkalicoccus paucihalophilus DSM 24557.</title>
        <authorList>
            <person name="Poehlein A."/>
            <person name="Daniel R."/>
        </authorList>
    </citation>
    <scope>NUCLEOTIDE SEQUENCE [LARGE SCALE GENOMIC DNA]</scope>
    <source>
        <strain evidence="8 9">DSM 24557</strain>
    </source>
</reference>
<evidence type="ECO:0000256" key="3">
    <source>
        <dbReference type="ARBA" id="ARBA00022827"/>
    </source>
</evidence>
<dbReference type="SUPFAM" id="SSF51905">
    <property type="entry name" value="FAD/NAD(P)-binding domain"/>
    <property type="match status" value="1"/>
</dbReference>
<organism evidence="8 9">
    <name type="scientific">Halalkalicoccus paucihalophilus</name>
    <dbReference type="NCBI Taxonomy" id="1008153"/>
    <lineage>
        <taxon>Archaea</taxon>
        <taxon>Methanobacteriati</taxon>
        <taxon>Methanobacteriota</taxon>
        <taxon>Stenosarchaea group</taxon>
        <taxon>Halobacteria</taxon>
        <taxon>Halobacteriales</taxon>
        <taxon>Halococcaceae</taxon>
        <taxon>Halalkalicoccus</taxon>
    </lineage>
</organism>